<evidence type="ECO:0000313" key="2">
    <source>
        <dbReference type="Proteomes" id="UP000479190"/>
    </source>
</evidence>
<gene>
    <name evidence="1" type="ORF">TBRA_LOCUS11828</name>
</gene>
<proteinExistence type="predicted"/>
<organism evidence="1 2">
    <name type="scientific">Trichogramma brassicae</name>
    <dbReference type="NCBI Taxonomy" id="86971"/>
    <lineage>
        <taxon>Eukaryota</taxon>
        <taxon>Metazoa</taxon>
        <taxon>Ecdysozoa</taxon>
        <taxon>Arthropoda</taxon>
        <taxon>Hexapoda</taxon>
        <taxon>Insecta</taxon>
        <taxon>Pterygota</taxon>
        <taxon>Neoptera</taxon>
        <taxon>Endopterygota</taxon>
        <taxon>Hymenoptera</taxon>
        <taxon>Apocrita</taxon>
        <taxon>Proctotrupomorpha</taxon>
        <taxon>Chalcidoidea</taxon>
        <taxon>Trichogrammatidae</taxon>
        <taxon>Trichogramma</taxon>
    </lineage>
</organism>
<name>A0A6H5IWF3_9HYME</name>
<accession>A0A6H5IWF3</accession>
<keyword evidence="2" id="KW-1185">Reference proteome</keyword>
<sequence>MELTQCFYDRIIMRNAIIRRATARRASVREVITGARRIKVSTSCIVRRGFATIFSCGTSQPALLQGIPRYSYYQPRSEREHDFDTFSMSASMIGHHTKDRAIAFMRTMPMWPTYNSESTSPHSAFGIASVRPGEKKPISTKLHGVRFIVRPPSASCDRGYRQYTRAARVNKDNTMFGAGTVVMALFLRVNTYNFFYSNTTQRQVSRIRYIEPPGKNMIFDRHSYENRARAWLLCAEQQQQPELGSLRKFIECEVYRDDGLGHVDKCPVTLGTNRRSAGHIDPGQTRLRFFGEDKAILSWRDPSLPADSPNKWRLNVLHFGDCSLYEADPRRLRYLRPLTFVVFENWFVAIVYSERKDSKWYTAPDAQNNVVQLWVGFNERLDVHAGPFFWQKQVDRDDRLISSSRNQKET</sequence>
<dbReference type="EMBL" id="CADCXV010001001">
    <property type="protein sequence ID" value="CAB0040096.1"/>
    <property type="molecule type" value="Genomic_DNA"/>
</dbReference>
<evidence type="ECO:0000313" key="1">
    <source>
        <dbReference type="EMBL" id="CAB0040096.1"/>
    </source>
</evidence>
<reference evidence="1 2" key="1">
    <citation type="submission" date="2020-02" db="EMBL/GenBank/DDBJ databases">
        <authorList>
            <person name="Ferguson B K."/>
        </authorList>
    </citation>
    <scope>NUCLEOTIDE SEQUENCE [LARGE SCALE GENOMIC DNA]</scope>
</reference>
<dbReference type="Proteomes" id="UP000479190">
    <property type="component" value="Unassembled WGS sequence"/>
</dbReference>
<dbReference type="AlphaFoldDB" id="A0A6H5IWF3"/>
<protein>
    <submittedName>
        <fullName evidence="1">Uncharacterized protein</fullName>
    </submittedName>
</protein>